<feature type="domain" description="M02D8-5-like third CUB" evidence="2">
    <location>
        <begin position="183"/>
        <end position="305"/>
    </location>
</feature>
<evidence type="ECO:0000259" key="1">
    <source>
        <dbReference type="Pfam" id="PF23061"/>
    </source>
</evidence>
<dbReference type="Pfam" id="PF23061">
    <property type="entry name" value="CUB_M02D8_5_2nd"/>
    <property type="match status" value="1"/>
</dbReference>
<protein>
    <recommendedName>
        <fullName evidence="5">CUB domain-containing protein</fullName>
    </recommendedName>
</protein>
<organism evidence="3 4">
    <name type="scientific">Mesorhabditis belari</name>
    <dbReference type="NCBI Taxonomy" id="2138241"/>
    <lineage>
        <taxon>Eukaryota</taxon>
        <taxon>Metazoa</taxon>
        <taxon>Ecdysozoa</taxon>
        <taxon>Nematoda</taxon>
        <taxon>Chromadorea</taxon>
        <taxon>Rhabditida</taxon>
        <taxon>Rhabditina</taxon>
        <taxon>Rhabditomorpha</taxon>
        <taxon>Rhabditoidea</taxon>
        <taxon>Rhabditidae</taxon>
        <taxon>Mesorhabditinae</taxon>
        <taxon>Mesorhabditis</taxon>
    </lineage>
</organism>
<dbReference type="AlphaFoldDB" id="A0AAF3J438"/>
<name>A0AAF3J438_9BILA</name>
<reference evidence="4" key="1">
    <citation type="submission" date="2024-02" db="UniProtKB">
        <authorList>
            <consortium name="WormBaseParasite"/>
        </authorList>
    </citation>
    <scope>IDENTIFICATION</scope>
</reference>
<evidence type="ECO:0000313" key="3">
    <source>
        <dbReference type="Proteomes" id="UP000887575"/>
    </source>
</evidence>
<evidence type="ECO:0008006" key="5">
    <source>
        <dbReference type="Google" id="ProtNLM"/>
    </source>
</evidence>
<sequence>MWQFQICGDDWKVEQLTNYANASTLYVYFRPSTQDMFFPGYRGRVKRLKMNQSDQVFNDCSKDISLDDWGGFHTIISDGYPKSTTTKMNCTITYTTQRSKYIRVWAYAFQSDDADRFIWTGSESDGQSNFVVYLSGDMSGTVGWALGNLQVTWSFTTGKPYRFYQVVQAYNDSTLPSPAENSCPNSGQLIDMTATNSATFSAIPNPFNSTYGYLADTNCSWQFGNLPANHQLVLTLSAYTEKCCDPLRVFGLKETPEATYTKIVGPHDLYAQTVYYASKEIELKLLSDSTEQFTMMSGYVEAIDCSCPQALIQLNAGDKANIRFGRGRTYCRPAFCNTTIISNRNQLVYLDGQVDTDILNDRLTYMDTINNKYLFNGYNSDYTDADSFSITFEAEDLNLTQPFNGYSYNFSTTKLNMQMIYKELCIEEMIDLHADMLLKPFDAVVYSLNATNCNTVAIRAFLFGLPSGYYLNLYDGDFDTGRPITPSYSTNDPMTIATNLLAVRIVRLDRNVDRFHSIFTINPDTAIVFGPKFSFSTPFNMTNRVNKTTLLYCDPIGPDGTYGIGVSTSEDSIFELYRGASLRDQDRIYGGVSKCNQSVTSTIVPTFIFGRFITFQSVSSILTGEFYCQQREYWQDGSDMTSGVLMAPTYLSNPIPSTPNNYTFILPSQQTLQKIAVTFLNNIPSNSSLIVLVDDGNGTKSTK</sequence>
<dbReference type="Proteomes" id="UP000887575">
    <property type="component" value="Unassembled WGS sequence"/>
</dbReference>
<keyword evidence="3" id="KW-1185">Reference proteome</keyword>
<feature type="domain" description="M02D8-5-like second CUB" evidence="1">
    <location>
        <begin position="60"/>
        <end position="170"/>
    </location>
</feature>
<evidence type="ECO:0000313" key="4">
    <source>
        <dbReference type="WBParaSite" id="MBELARI_LOCUS14966"/>
    </source>
</evidence>
<proteinExistence type="predicted"/>
<dbReference type="InterPro" id="IPR059046">
    <property type="entry name" value="CUB_M02D8_5_2nd"/>
</dbReference>
<dbReference type="Pfam" id="PF23062">
    <property type="entry name" value="CUB_M02D8_5_3rd"/>
    <property type="match status" value="1"/>
</dbReference>
<dbReference type="WBParaSite" id="MBELARI_LOCUS14966">
    <property type="protein sequence ID" value="MBELARI_LOCUS14966"/>
    <property type="gene ID" value="MBELARI_LOCUS14966"/>
</dbReference>
<accession>A0AAF3J438</accession>
<dbReference type="InterPro" id="IPR059047">
    <property type="entry name" value="CUB_M02D8_5_3rd"/>
</dbReference>
<evidence type="ECO:0000259" key="2">
    <source>
        <dbReference type="Pfam" id="PF23062"/>
    </source>
</evidence>